<name>A0A086ZUY6_9BIFI</name>
<dbReference type="OrthoDB" id="2062742at2"/>
<feature type="region of interest" description="Disordered" evidence="1">
    <location>
        <begin position="1"/>
        <end position="25"/>
    </location>
</feature>
<dbReference type="eggNOG" id="COG1807">
    <property type="taxonomic scope" value="Bacteria"/>
</dbReference>
<accession>A0A086ZUY6</accession>
<comment type="caution">
    <text evidence="3">The sequence shown here is derived from an EMBL/GenBank/DDBJ whole genome shotgun (WGS) entry which is preliminary data.</text>
</comment>
<feature type="transmembrane region" description="Helical" evidence="2">
    <location>
        <begin position="498"/>
        <end position="518"/>
    </location>
</feature>
<feature type="compositionally biased region" description="Low complexity" evidence="1">
    <location>
        <begin position="1"/>
        <end position="17"/>
    </location>
</feature>
<feature type="transmembrane region" description="Helical" evidence="2">
    <location>
        <begin position="40"/>
        <end position="61"/>
    </location>
</feature>
<dbReference type="AlphaFoldDB" id="A0A086ZUY6"/>
<feature type="transmembrane region" description="Helical" evidence="2">
    <location>
        <begin position="620"/>
        <end position="639"/>
    </location>
</feature>
<dbReference type="STRING" id="1437609.BCAL_2217"/>
<dbReference type="EMBL" id="JGYS01000029">
    <property type="protein sequence ID" value="KFI50336.1"/>
    <property type="molecule type" value="Genomic_DNA"/>
</dbReference>
<feature type="transmembrane region" description="Helical" evidence="2">
    <location>
        <begin position="331"/>
        <end position="347"/>
    </location>
</feature>
<keyword evidence="2" id="KW-0812">Transmembrane</keyword>
<feature type="transmembrane region" description="Helical" evidence="2">
    <location>
        <begin position="704"/>
        <end position="722"/>
    </location>
</feature>
<sequence length="746" mass="81891">MKASATTSSATGPSATPRVPTAGATSAHPACRHFARRHRAAVIAALIVVILELFVFNLPFWQTLGAHPVEAHDDGVGTGLVVEEGGIAVVTDPDQAWRDISSDQWIEYLYMGHANSEHPHQGDPVRWRISTAKDTDGGWYDANADVGYSPSSEASRYSRVGGRATRVRIRYQMDKGAVIPYNPITVNPRVPMRFEPLRLAVEIVIAALIVLFRPSSRLYRTPFGRGRACVIPLAVCGALTCLTPLALFAMAAPQESPDPVYWDFYATYQATDQYQRLADAILNGRPWLDYPVNDAFADMANPYDTRSRTLLALNHPQTPIYFDVAFHDGRYYSYFGVLPALLLFAPFKAVTGMRLPTNAGVAVSALLASVACALLVIQIARLIARRRPVSLGAVMLGMVMIMLGNGIAMLIQLGLFYQIPQEMAVACAAGGICLWIEARLRGLDLRFLAGGSLLMALTIACRPQVILASLIAIPLFADDIVRLWKGGLTDRHGLAREAATWACAIVPYLLVFAPQFAYNMVRFGSPTNFGATYNLTGYDMTHFHAPLTQYPAFVFHYLLQPPNLTAHFPFVGWDAIPLTTWRSEHPHFGGWFMTDAPFALILFAVALWRPLARRVRATGLIAGALTSALLSFLINARITGVDYRYEIDFAWMIMIAVIVTVYALDAELNAVGDGGITAHVAADAAPEPNAEGSVFDAHDTLRRLVFGGFAIAVALAFLFLFLKQFADGMNMPVRIRWDVASWFLFM</sequence>
<evidence type="ECO:0000313" key="3">
    <source>
        <dbReference type="EMBL" id="KFI50336.1"/>
    </source>
</evidence>
<feature type="transmembrane region" description="Helical" evidence="2">
    <location>
        <begin position="452"/>
        <end position="477"/>
    </location>
</feature>
<dbReference type="RefSeq" id="WP_043164176.1">
    <property type="nucleotide sequence ID" value="NZ_JDUV01000002.1"/>
</dbReference>
<evidence type="ECO:0000256" key="1">
    <source>
        <dbReference type="SAM" id="MobiDB-lite"/>
    </source>
</evidence>
<keyword evidence="2" id="KW-0472">Membrane</keyword>
<keyword evidence="2" id="KW-1133">Transmembrane helix</keyword>
<gene>
    <name evidence="3" type="ORF">BCAL_2217</name>
</gene>
<feature type="transmembrane region" description="Helical" evidence="2">
    <location>
        <begin position="359"/>
        <end position="383"/>
    </location>
</feature>
<dbReference type="Proteomes" id="UP000029072">
    <property type="component" value="Unassembled WGS sequence"/>
</dbReference>
<proteinExistence type="predicted"/>
<reference evidence="3 4" key="1">
    <citation type="submission" date="2014-03" db="EMBL/GenBank/DDBJ databases">
        <title>Genomics of Bifidobacteria.</title>
        <authorList>
            <person name="Ventura M."/>
            <person name="Milani C."/>
            <person name="Lugli G.A."/>
        </authorList>
    </citation>
    <scope>NUCLEOTIDE SEQUENCE [LARGE SCALE GENOMIC DNA]</scope>
    <source>
        <strain evidence="3 4">DSM 23973</strain>
    </source>
</reference>
<evidence type="ECO:0000313" key="4">
    <source>
        <dbReference type="Proteomes" id="UP000029072"/>
    </source>
</evidence>
<feature type="transmembrane region" description="Helical" evidence="2">
    <location>
        <begin position="228"/>
        <end position="252"/>
    </location>
</feature>
<feature type="transmembrane region" description="Helical" evidence="2">
    <location>
        <begin position="423"/>
        <end position="440"/>
    </location>
</feature>
<feature type="transmembrane region" description="Helical" evidence="2">
    <location>
        <begin position="197"/>
        <end position="216"/>
    </location>
</feature>
<feature type="transmembrane region" description="Helical" evidence="2">
    <location>
        <begin position="645"/>
        <end position="664"/>
    </location>
</feature>
<evidence type="ECO:0000256" key="2">
    <source>
        <dbReference type="SAM" id="Phobius"/>
    </source>
</evidence>
<feature type="transmembrane region" description="Helical" evidence="2">
    <location>
        <begin position="389"/>
        <end position="411"/>
    </location>
</feature>
<organism evidence="3 4">
    <name type="scientific">Bifidobacterium callitrichos DSM 23973</name>
    <dbReference type="NCBI Taxonomy" id="1437609"/>
    <lineage>
        <taxon>Bacteria</taxon>
        <taxon>Bacillati</taxon>
        <taxon>Actinomycetota</taxon>
        <taxon>Actinomycetes</taxon>
        <taxon>Bifidobacteriales</taxon>
        <taxon>Bifidobacteriaceae</taxon>
        <taxon>Bifidobacterium</taxon>
    </lineage>
</organism>
<protein>
    <submittedName>
        <fullName evidence="3">Membrane protein</fullName>
    </submittedName>
</protein>
<feature type="transmembrane region" description="Helical" evidence="2">
    <location>
        <begin position="588"/>
        <end position="608"/>
    </location>
</feature>